<dbReference type="InterPro" id="IPR018114">
    <property type="entry name" value="TRYPSIN_HIS"/>
</dbReference>
<comment type="caution">
    <text evidence="3">Lacks conserved residue(s) required for the propagation of feature annotation.</text>
</comment>
<feature type="disulfide bond" evidence="2">
    <location>
        <begin position="92"/>
        <end position="110"/>
    </location>
</feature>
<dbReference type="Gene3D" id="4.10.400.10">
    <property type="entry name" value="Low-density Lipoprotein Receptor"/>
    <property type="match status" value="5"/>
</dbReference>
<dbReference type="InterPro" id="IPR002172">
    <property type="entry name" value="LDrepeatLR_classA_rpt"/>
</dbReference>
<dbReference type="PROSITE" id="PS00134">
    <property type="entry name" value="TRYPSIN_HIS"/>
    <property type="match status" value="1"/>
</dbReference>
<dbReference type="PANTHER" id="PTHR24252:SF7">
    <property type="entry name" value="HYALIN"/>
    <property type="match status" value="1"/>
</dbReference>
<protein>
    <recommendedName>
        <fullName evidence="10">Modular serine protease</fullName>
    </recommendedName>
</protein>
<evidence type="ECO:0000256" key="3">
    <source>
        <dbReference type="PROSITE-ProRule" id="PRU00302"/>
    </source>
</evidence>
<dbReference type="InterPro" id="IPR001254">
    <property type="entry name" value="Trypsin_dom"/>
</dbReference>
<dbReference type="SMART" id="SM00192">
    <property type="entry name" value="LDLa"/>
    <property type="match status" value="5"/>
</dbReference>
<gene>
    <name evidence="8" type="ORF">EEDITHA_LOCUS16267</name>
</gene>
<keyword evidence="9" id="KW-1185">Reference proteome</keyword>
<reference evidence="8" key="1">
    <citation type="submission" date="2022-03" db="EMBL/GenBank/DDBJ databases">
        <authorList>
            <person name="Tunstrom K."/>
        </authorList>
    </citation>
    <scope>NUCLEOTIDE SEQUENCE</scope>
</reference>
<dbReference type="CDD" id="cd00112">
    <property type="entry name" value="LDLa"/>
    <property type="match status" value="5"/>
</dbReference>
<feature type="disulfide bond" evidence="2">
    <location>
        <begin position="133"/>
        <end position="151"/>
    </location>
</feature>
<dbReference type="Pfam" id="PF00089">
    <property type="entry name" value="Trypsin"/>
    <property type="match status" value="1"/>
</dbReference>
<dbReference type="InterPro" id="IPR000436">
    <property type="entry name" value="Sushi_SCR_CCP_dom"/>
</dbReference>
<feature type="compositionally biased region" description="Polar residues" evidence="4">
    <location>
        <begin position="470"/>
        <end position="511"/>
    </location>
</feature>
<feature type="domain" description="Sushi" evidence="7">
    <location>
        <begin position="268"/>
        <end position="333"/>
    </location>
</feature>
<dbReference type="PROSITE" id="PS50923">
    <property type="entry name" value="SUSHI"/>
    <property type="match status" value="1"/>
</dbReference>
<dbReference type="PROSITE" id="PS01209">
    <property type="entry name" value="LDLRA_1"/>
    <property type="match status" value="4"/>
</dbReference>
<dbReference type="PROSITE" id="PS50240">
    <property type="entry name" value="TRYPSIN_DOM"/>
    <property type="match status" value="1"/>
</dbReference>
<dbReference type="SUPFAM" id="SSF57424">
    <property type="entry name" value="LDL receptor-like module"/>
    <property type="match status" value="5"/>
</dbReference>
<dbReference type="InterPro" id="IPR035976">
    <property type="entry name" value="Sushi/SCR/CCP_sf"/>
</dbReference>
<organism evidence="8 9">
    <name type="scientific">Euphydryas editha</name>
    <name type="common">Edith's checkerspot</name>
    <dbReference type="NCBI Taxonomy" id="104508"/>
    <lineage>
        <taxon>Eukaryota</taxon>
        <taxon>Metazoa</taxon>
        <taxon>Ecdysozoa</taxon>
        <taxon>Arthropoda</taxon>
        <taxon>Hexapoda</taxon>
        <taxon>Insecta</taxon>
        <taxon>Pterygota</taxon>
        <taxon>Neoptera</taxon>
        <taxon>Endopterygota</taxon>
        <taxon>Lepidoptera</taxon>
        <taxon>Glossata</taxon>
        <taxon>Ditrysia</taxon>
        <taxon>Papilionoidea</taxon>
        <taxon>Nymphalidae</taxon>
        <taxon>Nymphalinae</taxon>
        <taxon>Euphydryas</taxon>
    </lineage>
</organism>
<keyword evidence="3" id="KW-0768">Sushi</keyword>
<evidence type="ECO:0000259" key="6">
    <source>
        <dbReference type="PROSITE" id="PS50240"/>
    </source>
</evidence>
<feature type="disulfide bond" evidence="2">
    <location>
        <begin position="209"/>
        <end position="221"/>
    </location>
</feature>
<evidence type="ECO:0000256" key="5">
    <source>
        <dbReference type="SAM" id="SignalP"/>
    </source>
</evidence>
<feature type="domain" description="Peptidase S1" evidence="6">
    <location>
        <begin position="603"/>
        <end position="870"/>
    </location>
</feature>
<feature type="disulfide bond" evidence="3">
    <location>
        <begin position="304"/>
        <end position="331"/>
    </location>
</feature>
<proteinExistence type="predicted"/>
<dbReference type="GO" id="GO:0004252">
    <property type="term" value="F:serine-type endopeptidase activity"/>
    <property type="evidence" value="ECO:0007669"/>
    <property type="project" value="InterPro"/>
</dbReference>
<dbReference type="EMBL" id="CAKOGL010000023">
    <property type="protein sequence ID" value="CAH2101523.1"/>
    <property type="molecule type" value="Genomic_DNA"/>
</dbReference>
<feature type="disulfide bond" evidence="2">
    <location>
        <begin position="85"/>
        <end position="97"/>
    </location>
</feature>
<dbReference type="InterPro" id="IPR023415">
    <property type="entry name" value="LDLR_class-A_CS"/>
</dbReference>
<feature type="compositionally biased region" description="Low complexity" evidence="4">
    <location>
        <begin position="512"/>
        <end position="534"/>
    </location>
</feature>
<dbReference type="PANTHER" id="PTHR24252">
    <property type="entry name" value="ACROSIN-RELATED"/>
    <property type="match status" value="1"/>
</dbReference>
<keyword evidence="5" id="KW-0732">Signal</keyword>
<dbReference type="Pfam" id="PF00057">
    <property type="entry name" value="Ldl_recept_a"/>
    <property type="match status" value="5"/>
</dbReference>
<evidence type="ECO:0000313" key="8">
    <source>
        <dbReference type="EMBL" id="CAH2101523.1"/>
    </source>
</evidence>
<feature type="disulfide bond" evidence="2">
    <location>
        <begin position="216"/>
        <end position="234"/>
    </location>
</feature>
<feature type="disulfide bond" evidence="2">
    <location>
        <begin position="29"/>
        <end position="41"/>
    </location>
</feature>
<evidence type="ECO:0000256" key="2">
    <source>
        <dbReference type="PROSITE-ProRule" id="PRU00124"/>
    </source>
</evidence>
<feature type="disulfide bond" evidence="2">
    <location>
        <begin position="36"/>
        <end position="54"/>
    </location>
</feature>
<feature type="disulfide bond" evidence="2">
    <location>
        <begin position="126"/>
        <end position="138"/>
    </location>
</feature>
<dbReference type="SUPFAM" id="SSF57535">
    <property type="entry name" value="Complement control module/SCR domain"/>
    <property type="match status" value="1"/>
</dbReference>
<dbReference type="PROSITE" id="PS50068">
    <property type="entry name" value="LDLRA_2"/>
    <property type="match status" value="5"/>
</dbReference>
<dbReference type="SMART" id="SM00032">
    <property type="entry name" value="CCP"/>
    <property type="match status" value="1"/>
</dbReference>
<feature type="chain" id="PRO_5043437650" description="Modular serine protease" evidence="5">
    <location>
        <begin position="19"/>
        <end position="872"/>
    </location>
</feature>
<dbReference type="Proteomes" id="UP001153954">
    <property type="component" value="Unassembled WGS sequence"/>
</dbReference>
<feature type="disulfide bond" evidence="2">
    <location>
        <begin position="175"/>
        <end position="193"/>
    </location>
</feature>
<dbReference type="Gene3D" id="2.40.10.10">
    <property type="entry name" value="Trypsin-like serine proteases"/>
    <property type="match status" value="2"/>
</dbReference>
<feature type="region of interest" description="Disordered" evidence="4">
    <location>
        <begin position="459"/>
        <end position="562"/>
    </location>
</feature>
<accession>A0AAU9UU49</accession>
<evidence type="ECO:0008006" key="10">
    <source>
        <dbReference type="Google" id="ProtNLM"/>
    </source>
</evidence>
<dbReference type="CDD" id="cd00190">
    <property type="entry name" value="Tryp_SPc"/>
    <property type="match status" value="1"/>
</dbReference>
<sequence length="872" mass="95352">MLLCLFIVSIVTFTPGLSSVLRDESPAICTLNEFRCGDGECVSLDRICDANNDCTDGSDEELCHGSSNPFSSEALDRSKRQASVCRKNQWQCRDGSCIGFDGKCDGIVDCPDGSDETHPLCRKMQCQSNWFRCTYGACVDGTAPCNGISECADNSDELLPMCRNETNDARVEFKCRNGQTIPAVGHCDGAADCADGSDETVRACAAKRCPSYLFQCAYGACVDQGADCDGIQQCADGSDESDELCNRTTTKPFVTPSPTSQSIPNQGGKCVLPPYPERGSYTVGGKPNAKPGQSFDSFFLNITCNPGFGVEDNRDSLYCYEGVWSETIPKCIRFCRLYKHASVEYHCIISGNAQGTRICGDLEPSGTRVKPVCRAPNYYNPDILNYMKCIDGNWDYIAICKPGGNTNIIISINDTIKIYITSDNYNPPNIEINTGNNSSIKVDSNSQIDVKIVPIGNNNINIVSNKNDTRSVPMSSNDNTTISPTGIKNNIQNVPIDSNKNNTNSPTGSKINTQNSPTGSNNNTTNSSIGSKNTQNSSTDSDRDTNVSANASTDDPRSDDDSYDIEDEYWRIAQVKPITPKENHTSNDNNECGTITPEGIQLISGGRIAQRGELPWHAGIYSKKTTPYLQICGGSLISTTTIISAAHCFWSDVNKLLPATDYAVAVGKIYRPWNNPNSRINARKRKRFLEHPNWVADIKISPYFQGTGANFQDDIALVLVATPFSYQVFIRPVCIDFDVNFDRQQLSDRNLGKIAGWGLVSKNGMASQVLKVVELPFVKIEECIAISPPSFREFITSDKICAGYTNGTTLCQGDSGGGLAFPAQERGTTRYYLRGVVSTAPKNEDLCNVNTLTTFTQIIKHEHFIKEFLNNS</sequence>
<dbReference type="AlphaFoldDB" id="A0AAU9UU49"/>
<dbReference type="Gene3D" id="2.10.70.10">
    <property type="entry name" value="Complement Module, domain 1"/>
    <property type="match status" value="1"/>
</dbReference>
<keyword evidence="1 3" id="KW-1015">Disulfide bond</keyword>
<evidence type="ECO:0000313" key="9">
    <source>
        <dbReference type="Proteomes" id="UP001153954"/>
    </source>
</evidence>
<dbReference type="GO" id="GO:0006508">
    <property type="term" value="P:proteolysis"/>
    <property type="evidence" value="ECO:0007669"/>
    <property type="project" value="InterPro"/>
</dbReference>
<evidence type="ECO:0000256" key="1">
    <source>
        <dbReference type="ARBA" id="ARBA00023157"/>
    </source>
</evidence>
<dbReference type="SMART" id="SM00020">
    <property type="entry name" value="Tryp_SPc"/>
    <property type="match status" value="1"/>
</dbReference>
<dbReference type="InterPro" id="IPR043504">
    <property type="entry name" value="Peptidase_S1_PA_chymotrypsin"/>
</dbReference>
<comment type="caution">
    <text evidence="8">The sequence shown here is derived from an EMBL/GenBank/DDBJ whole genome shotgun (WGS) entry which is preliminary data.</text>
</comment>
<dbReference type="InterPro" id="IPR036055">
    <property type="entry name" value="LDL_receptor-like_sf"/>
</dbReference>
<dbReference type="SUPFAM" id="SSF50494">
    <property type="entry name" value="Trypsin-like serine proteases"/>
    <property type="match status" value="1"/>
</dbReference>
<dbReference type="PRINTS" id="PR00261">
    <property type="entry name" value="LDLRECEPTOR"/>
</dbReference>
<name>A0AAU9UU49_EUPED</name>
<evidence type="ECO:0000256" key="4">
    <source>
        <dbReference type="SAM" id="MobiDB-lite"/>
    </source>
</evidence>
<feature type="signal peptide" evidence="5">
    <location>
        <begin position="1"/>
        <end position="18"/>
    </location>
</feature>
<evidence type="ECO:0000259" key="7">
    <source>
        <dbReference type="PROSITE" id="PS50923"/>
    </source>
</evidence>
<dbReference type="InterPro" id="IPR009003">
    <property type="entry name" value="Peptidase_S1_PA"/>
</dbReference>
<feature type="disulfide bond" evidence="2">
    <location>
        <begin position="48"/>
        <end position="63"/>
    </location>
</feature>